<dbReference type="Proteomes" id="UP000186141">
    <property type="component" value="Unassembled WGS sequence"/>
</dbReference>
<name>A0A1N7PJJ4_9RHOB</name>
<proteinExistence type="predicted"/>
<dbReference type="Pfam" id="PF21777">
    <property type="entry name" value="SDR-like"/>
    <property type="match status" value="1"/>
</dbReference>
<dbReference type="RefSeq" id="WP_076532293.1">
    <property type="nucleotide sequence ID" value="NZ_BMEH01000005.1"/>
</dbReference>
<dbReference type="EMBL" id="FTOT01000005">
    <property type="protein sequence ID" value="SIT10748.1"/>
    <property type="molecule type" value="Genomic_DNA"/>
</dbReference>
<dbReference type="AlphaFoldDB" id="A0A1N7PJJ4"/>
<evidence type="ECO:0000259" key="1">
    <source>
        <dbReference type="Pfam" id="PF21777"/>
    </source>
</evidence>
<evidence type="ECO:0000313" key="2">
    <source>
        <dbReference type="EMBL" id="SIT10748.1"/>
    </source>
</evidence>
<accession>A0A1N7PJJ4</accession>
<sequence length="194" mass="19786">MHRQSLVIGTGAVADAVATGLAAQGWSVRRHGSATSADLSGDEELLAFVAPDSAADPASAFENICLAPARLVEAMAARLSPPVSDDTGELRASGQAVFILAQTALVPGLGPDGSYGAQDALLGWLRGAALSLAPQMRLNAVACTPAAPADLTQFLAWLLSAHVVTGQVLSLGTQPRLETPWRGAAQRNPAGVTD</sequence>
<reference evidence="2 3" key="1">
    <citation type="submission" date="2017-01" db="EMBL/GenBank/DDBJ databases">
        <authorList>
            <person name="Mah S.A."/>
            <person name="Swanson W.J."/>
            <person name="Moy G.W."/>
            <person name="Vacquier V.D."/>
        </authorList>
    </citation>
    <scope>NUCLEOTIDE SEQUENCE [LARGE SCALE GENOMIC DNA]</scope>
    <source>
        <strain evidence="2 3">DSM 26375</strain>
    </source>
</reference>
<gene>
    <name evidence="2" type="ORF">SAMN05421774_105310</name>
</gene>
<dbReference type="InterPro" id="IPR048623">
    <property type="entry name" value="SDR-like_proteobact"/>
</dbReference>
<dbReference type="STRING" id="1086013.SAMN05421774_105310"/>
<protein>
    <recommendedName>
        <fullName evidence="1">Short chain dehydrogenase-like proteobacteria domain-containing protein</fullName>
    </recommendedName>
</protein>
<dbReference type="OrthoDB" id="9862097at2"/>
<evidence type="ECO:0000313" key="3">
    <source>
        <dbReference type="Proteomes" id="UP000186141"/>
    </source>
</evidence>
<feature type="domain" description="Short chain dehydrogenase-like proteobacteria" evidence="1">
    <location>
        <begin position="121"/>
        <end position="170"/>
    </location>
</feature>
<dbReference type="Gene3D" id="3.40.50.720">
    <property type="entry name" value="NAD(P)-binding Rossmann-like Domain"/>
    <property type="match status" value="1"/>
</dbReference>
<organism evidence="2 3">
    <name type="scientific">Gemmobacter megaterium</name>
    <dbReference type="NCBI Taxonomy" id="1086013"/>
    <lineage>
        <taxon>Bacteria</taxon>
        <taxon>Pseudomonadati</taxon>
        <taxon>Pseudomonadota</taxon>
        <taxon>Alphaproteobacteria</taxon>
        <taxon>Rhodobacterales</taxon>
        <taxon>Paracoccaceae</taxon>
        <taxon>Gemmobacter</taxon>
    </lineage>
</organism>
<keyword evidence="3" id="KW-1185">Reference proteome</keyword>